<reference evidence="1 2" key="2">
    <citation type="journal article" date="2022" name="Mol. Ecol. Resour.">
        <title>The genomes of chicory, endive, great burdock and yacon provide insights into Asteraceae paleo-polyploidization history and plant inulin production.</title>
        <authorList>
            <person name="Fan W."/>
            <person name="Wang S."/>
            <person name="Wang H."/>
            <person name="Wang A."/>
            <person name="Jiang F."/>
            <person name="Liu H."/>
            <person name="Zhao H."/>
            <person name="Xu D."/>
            <person name="Zhang Y."/>
        </authorList>
    </citation>
    <scope>NUCLEOTIDE SEQUENCE [LARGE SCALE GENOMIC DNA]</scope>
    <source>
        <strain evidence="2">cv. Punajuju</strain>
        <tissue evidence="1">Leaves</tissue>
    </source>
</reference>
<evidence type="ECO:0000313" key="1">
    <source>
        <dbReference type="EMBL" id="KAI3691362.1"/>
    </source>
</evidence>
<gene>
    <name evidence="1" type="ORF">L2E82_49710</name>
</gene>
<reference evidence="2" key="1">
    <citation type="journal article" date="2022" name="Mol. Ecol. Resour.">
        <title>The genomes of chicory, endive, great burdock and yacon provide insights into Asteraceae palaeo-polyploidization history and plant inulin production.</title>
        <authorList>
            <person name="Fan W."/>
            <person name="Wang S."/>
            <person name="Wang H."/>
            <person name="Wang A."/>
            <person name="Jiang F."/>
            <person name="Liu H."/>
            <person name="Zhao H."/>
            <person name="Xu D."/>
            <person name="Zhang Y."/>
        </authorList>
    </citation>
    <scope>NUCLEOTIDE SEQUENCE [LARGE SCALE GENOMIC DNA]</scope>
    <source>
        <strain evidence="2">cv. Punajuju</strain>
    </source>
</reference>
<accession>A0ACB8Z1C7</accession>
<organism evidence="1 2">
    <name type="scientific">Cichorium intybus</name>
    <name type="common">Chicory</name>
    <dbReference type="NCBI Taxonomy" id="13427"/>
    <lineage>
        <taxon>Eukaryota</taxon>
        <taxon>Viridiplantae</taxon>
        <taxon>Streptophyta</taxon>
        <taxon>Embryophyta</taxon>
        <taxon>Tracheophyta</taxon>
        <taxon>Spermatophyta</taxon>
        <taxon>Magnoliopsida</taxon>
        <taxon>eudicotyledons</taxon>
        <taxon>Gunneridae</taxon>
        <taxon>Pentapetalae</taxon>
        <taxon>asterids</taxon>
        <taxon>campanulids</taxon>
        <taxon>Asterales</taxon>
        <taxon>Asteraceae</taxon>
        <taxon>Cichorioideae</taxon>
        <taxon>Cichorieae</taxon>
        <taxon>Cichoriinae</taxon>
        <taxon>Cichorium</taxon>
    </lineage>
</organism>
<dbReference type="Proteomes" id="UP001055811">
    <property type="component" value="Linkage Group LG09"/>
</dbReference>
<protein>
    <submittedName>
        <fullName evidence="1">Uncharacterized protein</fullName>
    </submittedName>
</protein>
<sequence length="345" mass="38957">MASQSKSDNETVLVAISNLYLSEDLKVYKQHLRVLVHILSRHTLVRAFFHPPPVIPVSLLQDIVSSATKCPTGYVVTLHNDQRVVIDKKVFAAALHLPYYESTFDQPTDGDLKSMIYNMGYLYDLQKLFHMSKGHISPFWQCLIHYIIKCLTGKMGGTDQLNRRLMGLLWSLYSGREVDHAAILFEDFLSYIPSSLKPTALLKLADPTDPAVFFHLTSTKGVPNYPSHSLKQCEVHKKLKKKAFESSLSKQPPKKKQRKVKTKSFTSEFPLSISQRSPTSEFSLSISQKSPTSEFPLSISQKSPPSEFSLSISQKSPTSEFPHSIYQKSLTSAFPFSTFSKISYL</sequence>
<name>A0ACB8Z1C7_CICIN</name>
<keyword evidence="2" id="KW-1185">Reference proteome</keyword>
<dbReference type="EMBL" id="CM042017">
    <property type="protein sequence ID" value="KAI3691362.1"/>
    <property type="molecule type" value="Genomic_DNA"/>
</dbReference>
<evidence type="ECO:0000313" key="2">
    <source>
        <dbReference type="Proteomes" id="UP001055811"/>
    </source>
</evidence>
<proteinExistence type="predicted"/>
<comment type="caution">
    <text evidence="1">The sequence shown here is derived from an EMBL/GenBank/DDBJ whole genome shotgun (WGS) entry which is preliminary data.</text>
</comment>